<dbReference type="Proteomes" id="UP000241421">
    <property type="component" value="Unassembled WGS sequence"/>
</dbReference>
<dbReference type="RefSeq" id="WP_106758287.1">
    <property type="nucleotide sequence ID" value="NZ_PXWF02000241.1"/>
</dbReference>
<feature type="domain" description="Flagellar basal body rod protein N-terminal" evidence="1">
    <location>
        <begin position="9"/>
        <end position="36"/>
    </location>
</feature>
<proteinExistence type="predicted"/>
<gene>
    <name evidence="2" type="ORF">C7C56_015555</name>
</gene>
<evidence type="ECO:0000313" key="3">
    <source>
        <dbReference type="Proteomes" id="UP000241421"/>
    </source>
</evidence>
<evidence type="ECO:0000259" key="1">
    <source>
        <dbReference type="Pfam" id="PF00460"/>
    </source>
</evidence>
<dbReference type="OrthoDB" id="5986582at2"/>
<organism evidence="2 3">
    <name type="scientific">Massilia glaciei</name>
    <dbReference type="NCBI Taxonomy" id="1524097"/>
    <lineage>
        <taxon>Bacteria</taxon>
        <taxon>Pseudomonadati</taxon>
        <taxon>Pseudomonadota</taxon>
        <taxon>Betaproteobacteria</taxon>
        <taxon>Burkholderiales</taxon>
        <taxon>Oxalobacteraceae</taxon>
        <taxon>Telluria group</taxon>
        <taxon>Massilia</taxon>
    </lineage>
</organism>
<dbReference type="InterPro" id="IPR001444">
    <property type="entry name" value="Flag_bb_rod_N"/>
</dbReference>
<dbReference type="EMBL" id="PXWF02000241">
    <property type="protein sequence ID" value="PWF46730.1"/>
    <property type="molecule type" value="Genomic_DNA"/>
</dbReference>
<protein>
    <recommendedName>
        <fullName evidence="1">Flagellar basal body rod protein N-terminal domain-containing protein</fullName>
    </recommendedName>
</protein>
<dbReference type="Pfam" id="PF00460">
    <property type="entry name" value="Flg_bb_rod"/>
    <property type="match status" value="1"/>
</dbReference>
<sequence length="105" mass="10826">MPISALGAGLSGMYANQRALDVEANNVANLNTANFKAQRANFSESNPAGAGVTLSVEGRNLAAVEGTALAGSLTNSLMYTAGFDMSAQVVKMADQRMRTLISISA</sequence>
<evidence type="ECO:0000313" key="2">
    <source>
        <dbReference type="EMBL" id="PWF46730.1"/>
    </source>
</evidence>
<name>A0A2U2HJ05_9BURK</name>
<reference evidence="2 3" key="1">
    <citation type="submission" date="2018-04" db="EMBL/GenBank/DDBJ databases">
        <title>Massilia violaceinigra sp. nov., a novel purple-pigmented bacterium isolated from Tianshan glacier, Xinjiang, China.</title>
        <authorList>
            <person name="Wang H."/>
        </authorList>
    </citation>
    <scope>NUCLEOTIDE SEQUENCE [LARGE SCALE GENOMIC DNA]</scope>
    <source>
        <strain evidence="2 3">B448-2</strain>
    </source>
</reference>
<dbReference type="AlphaFoldDB" id="A0A2U2HJ05"/>
<comment type="caution">
    <text evidence="2">The sequence shown here is derived from an EMBL/GenBank/DDBJ whole genome shotgun (WGS) entry which is preliminary data.</text>
</comment>
<keyword evidence="3" id="KW-1185">Reference proteome</keyword>
<accession>A0A2U2HJ05</accession>